<evidence type="ECO:0000256" key="1">
    <source>
        <dbReference type="SAM" id="MobiDB-lite"/>
    </source>
</evidence>
<sequence>MKQKTINTTLTDTYKINKYFSLKKGQTPERNKKQSQKHTFETAKIVF</sequence>
<name>A0AAJ4W390_MYRPR</name>
<accession>A0AAJ4W390</accession>
<proteinExistence type="predicted"/>
<comment type="caution">
    <text evidence="2">The sequence shown here is derived from an EMBL/GenBank/DDBJ whole genome shotgun (WGS) entry which is preliminary data.</text>
</comment>
<dbReference type="EMBL" id="FOFY01000005">
    <property type="protein sequence ID" value="SEQ70546.1"/>
    <property type="molecule type" value="Genomic_DNA"/>
</dbReference>
<feature type="region of interest" description="Disordered" evidence="1">
    <location>
        <begin position="25"/>
        <end position="47"/>
    </location>
</feature>
<keyword evidence="3" id="KW-1185">Reference proteome</keyword>
<evidence type="ECO:0000313" key="2">
    <source>
        <dbReference type="EMBL" id="SEQ70546.1"/>
    </source>
</evidence>
<dbReference type="Proteomes" id="UP000183496">
    <property type="component" value="Unassembled WGS sequence"/>
</dbReference>
<gene>
    <name evidence="2" type="ORF">SAMN04488089_105104</name>
</gene>
<protein>
    <submittedName>
        <fullName evidence="2">Uncharacterized protein</fullName>
    </submittedName>
</protein>
<organism evidence="2 3">
    <name type="scientific">Myroides profundi</name>
    <dbReference type="NCBI Taxonomy" id="480520"/>
    <lineage>
        <taxon>Bacteria</taxon>
        <taxon>Pseudomonadati</taxon>
        <taxon>Bacteroidota</taxon>
        <taxon>Flavobacteriia</taxon>
        <taxon>Flavobacteriales</taxon>
        <taxon>Flavobacteriaceae</taxon>
        <taxon>Myroides</taxon>
    </lineage>
</organism>
<dbReference type="KEGG" id="mpw:MPR_2769"/>
<evidence type="ECO:0000313" key="3">
    <source>
        <dbReference type="Proteomes" id="UP000183496"/>
    </source>
</evidence>
<dbReference type="AlphaFoldDB" id="A0AAJ4W390"/>
<reference evidence="2 3" key="1">
    <citation type="submission" date="2016-10" db="EMBL/GenBank/DDBJ databases">
        <authorList>
            <person name="Varghese N."/>
            <person name="Submissions S."/>
        </authorList>
    </citation>
    <scope>NUCLEOTIDE SEQUENCE [LARGE SCALE GENOMIC DNA]</scope>
    <source>
        <strain evidence="3">DSM 19823 / KCTC 23066 / CCTCC M 208030 / D25</strain>
    </source>
</reference>